<accession>A0ABX1JL13</accession>
<keyword evidence="2" id="KW-1185">Reference proteome</keyword>
<reference evidence="1 2" key="1">
    <citation type="submission" date="2020-04" db="EMBL/GenBank/DDBJ databases">
        <authorList>
            <person name="Liu S."/>
        </authorList>
    </citation>
    <scope>NUCLEOTIDE SEQUENCE [LARGE SCALE GENOMIC DNA]</scope>
    <source>
        <strain evidence="1 2">CGMCC 1.15091</strain>
    </source>
</reference>
<feature type="non-terminal residue" evidence="1">
    <location>
        <position position="1"/>
    </location>
</feature>
<organism evidence="1 2">
    <name type="scientific">Arthrobacter deserti</name>
    <dbReference type="NCBI Taxonomy" id="1742687"/>
    <lineage>
        <taxon>Bacteria</taxon>
        <taxon>Bacillati</taxon>
        <taxon>Actinomycetota</taxon>
        <taxon>Actinomycetes</taxon>
        <taxon>Micrococcales</taxon>
        <taxon>Micrococcaceae</taxon>
        <taxon>Arthrobacter</taxon>
    </lineage>
</organism>
<evidence type="ECO:0008006" key="3">
    <source>
        <dbReference type="Google" id="ProtNLM"/>
    </source>
</evidence>
<name>A0ABX1JL13_9MICC</name>
<proteinExistence type="predicted"/>
<sequence length="44" mass="4885">NDRPVVIDFVVSPNSMVWPMVPAGVSNDDIQIARGMTPAWEEED</sequence>
<evidence type="ECO:0000313" key="1">
    <source>
        <dbReference type="EMBL" id="NKX49788.1"/>
    </source>
</evidence>
<protein>
    <recommendedName>
        <fullName evidence="3">Acetolactate synthase</fullName>
    </recommendedName>
</protein>
<dbReference type="Proteomes" id="UP000523795">
    <property type="component" value="Unassembled WGS sequence"/>
</dbReference>
<gene>
    <name evidence="1" type="ORF">HER39_04215</name>
</gene>
<dbReference type="EMBL" id="JAAZSR010000038">
    <property type="protein sequence ID" value="NKX49788.1"/>
    <property type="molecule type" value="Genomic_DNA"/>
</dbReference>
<evidence type="ECO:0000313" key="2">
    <source>
        <dbReference type="Proteomes" id="UP000523795"/>
    </source>
</evidence>
<comment type="caution">
    <text evidence="1">The sequence shown here is derived from an EMBL/GenBank/DDBJ whole genome shotgun (WGS) entry which is preliminary data.</text>
</comment>